<evidence type="ECO:0000313" key="1">
    <source>
        <dbReference type="EMBL" id="ANY82801.1"/>
    </source>
</evidence>
<gene>
    <name evidence="1" type="ORF">BB934_31670</name>
</gene>
<dbReference type="OrthoDB" id="7206808at2"/>
<accession>A0A1B2ES58</accession>
<dbReference type="PANTHER" id="PTHR39327">
    <property type="match status" value="1"/>
</dbReference>
<proteinExistence type="predicted"/>
<geneLocation type="plasmid" evidence="1">
    <name>unnamed1</name>
</geneLocation>
<dbReference type="EMBL" id="CP016617">
    <property type="protein sequence ID" value="ANY82801.1"/>
    <property type="molecule type" value="Genomic_DNA"/>
</dbReference>
<protein>
    <submittedName>
        <fullName evidence="1">Transglutaminase</fullName>
    </submittedName>
</protein>
<reference evidence="1" key="1">
    <citation type="submission" date="2016-07" db="EMBL/GenBank/DDBJ databases">
        <title>Microvirga ossetica sp. nov. a new species of rhizobia isolated from root nodules of the legume species Vicia alpestris Steven originated from North Ossetia region in the Caucasus.</title>
        <authorList>
            <person name="Safronova V.I."/>
            <person name="Kuznetsova I.G."/>
            <person name="Sazanova A.L."/>
            <person name="Belimov A."/>
            <person name="Andronov E."/>
            <person name="Osledkin Y.S."/>
            <person name="Onishchuk O.P."/>
            <person name="Kurchak O.N."/>
            <person name="Shaposhnikov A.I."/>
            <person name="Willems A."/>
            <person name="Tikhonovich I.A."/>
        </authorList>
    </citation>
    <scope>NUCLEOTIDE SEQUENCE [LARGE SCALE GENOMIC DNA]</scope>
    <source>
        <strain evidence="1">V5/3M</strain>
        <plasmid evidence="1">unnamed1</plasmid>
    </source>
</reference>
<dbReference type="KEGG" id="moc:BB934_31670"/>
<keyword evidence="1" id="KW-0614">Plasmid</keyword>
<dbReference type="AlphaFoldDB" id="A0A1B2ES58"/>
<organism evidence="1">
    <name type="scientific">Microvirga ossetica</name>
    <dbReference type="NCBI Taxonomy" id="1882682"/>
    <lineage>
        <taxon>Bacteria</taxon>
        <taxon>Pseudomonadati</taxon>
        <taxon>Pseudomonadota</taxon>
        <taxon>Alphaproteobacteria</taxon>
        <taxon>Hyphomicrobiales</taxon>
        <taxon>Methylobacteriaceae</taxon>
        <taxon>Microvirga</taxon>
    </lineage>
</organism>
<dbReference type="RefSeq" id="WP_099513905.1">
    <property type="nucleotide sequence ID" value="NZ_CP016617.1"/>
</dbReference>
<name>A0A1B2ES58_9HYPH</name>
<dbReference type="PANTHER" id="PTHR39327:SF1">
    <property type="entry name" value="BLR5470 PROTEIN"/>
    <property type="match status" value="1"/>
</dbReference>
<dbReference type="Pfam" id="PF06035">
    <property type="entry name" value="Peptidase_C93"/>
    <property type="match status" value="1"/>
</dbReference>
<dbReference type="Gene3D" id="3.10.620.30">
    <property type="match status" value="1"/>
</dbReference>
<sequence>MDHVDQALYTRPNLSGGTKRSAQKTALIGIALAALAGFVSSASAESILPARATGSFQVVGAAGPTQAWINFCRSHPHECRVDFSQPARIAMNSQVWAALTQVNERVNSLILAVTDQDHWGVLDRWDFPDDGLGDCEDIQLLKRRLLVQAGLPHRAMRMAAVVDEQGQGHAVLMVLTDRGDFILDNKRNAILPWRRTGYAFIKREGTNSRAWVALGHQLAPFSTANR</sequence>
<dbReference type="InterPro" id="IPR010319">
    <property type="entry name" value="Transglutaminase-like_Cys_pept"/>
</dbReference>